<dbReference type="Proteomes" id="UP000828390">
    <property type="component" value="Unassembled WGS sequence"/>
</dbReference>
<keyword evidence="3" id="KW-1185">Reference proteome</keyword>
<dbReference type="EMBL" id="JAIWYP010000002">
    <property type="protein sequence ID" value="KAH3865332.1"/>
    <property type="molecule type" value="Genomic_DNA"/>
</dbReference>
<name>A0A9D4LX63_DREPO</name>
<comment type="caution">
    <text evidence="2">The sequence shown here is derived from an EMBL/GenBank/DDBJ whole genome shotgun (WGS) entry which is preliminary data.</text>
</comment>
<dbReference type="Gene3D" id="2.60.120.40">
    <property type="match status" value="1"/>
</dbReference>
<evidence type="ECO:0000313" key="3">
    <source>
        <dbReference type="Proteomes" id="UP000828390"/>
    </source>
</evidence>
<reference evidence="2" key="2">
    <citation type="submission" date="2020-11" db="EMBL/GenBank/DDBJ databases">
        <authorList>
            <person name="McCartney M.A."/>
            <person name="Auch B."/>
            <person name="Kono T."/>
            <person name="Mallez S."/>
            <person name="Becker A."/>
            <person name="Gohl D.M."/>
            <person name="Silverstein K.A.T."/>
            <person name="Koren S."/>
            <person name="Bechman K.B."/>
            <person name="Herman A."/>
            <person name="Abrahante J.E."/>
            <person name="Garbe J."/>
        </authorList>
    </citation>
    <scope>NUCLEOTIDE SEQUENCE</scope>
    <source>
        <strain evidence="2">Duluth1</strain>
        <tissue evidence="2">Whole animal</tissue>
    </source>
</reference>
<dbReference type="InterPro" id="IPR001073">
    <property type="entry name" value="C1q_dom"/>
</dbReference>
<accession>A0A9D4LX63</accession>
<feature type="domain" description="C1q" evidence="1">
    <location>
        <begin position="6"/>
        <end position="64"/>
    </location>
</feature>
<evidence type="ECO:0000259" key="1">
    <source>
        <dbReference type="Pfam" id="PF00386"/>
    </source>
</evidence>
<protein>
    <recommendedName>
        <fullName evidence="1">C1q domain-containing protein</fullName>
    </recommendedName>
</protein>
<dbReference type="Pfam" id="PF00386">
    <property type="entry name" value="C1q"/>
    <property type="match status" value="1"/>
</dbReference>
<gene>
    <name evidence="2" type="ORF">DPMN_028371</name>
</gene>
<sequence>MSVKARLTATYQSEANSNSCTSASSSVKLIKNEHVWVLLNGQYTTSNIYESGQDVWMTFSGTLIQEL</sequence>
<evidence type="ECO:0000313" key="2">
    <source>
        <dbReference type="EMBL" id="KAH3865332.1"/>
    </source>
</evidence>
<dbReference type="AlphaFoldDB" id="A0A9D4LX63"/>
<organism evidence="2 3">
    <name type="scientific">Dreissena polymorpha</name>
    <name type="common">Zebra mussel</name>
    <name type="synonym">Mytilus polymorpha</name>
    <dbReference type="NCBI Taxonomy" id="45954"/>
    <lineage>
        <taxon>Eukaryota</taxon>
        <taxon>Metazoa</taxon>
        <taxon>Spiralia</taxon>
        <taxon>Lophotrochozoa</taxon>
        <taxon>Mollusca</taxon>
        <taxon>Bivalvia</taxon>
        <taxon>Autobranchia</taxon>
        <taxon>Heteroconchia</taxon>
        <taxon>Euheterodonta</taxon>
        <taxon>Imparidentia</taxon>
        <taxon>Neoheterodontei</taxon>
        <taxon>Myida</taxon>
        <taxon>Dreissenoidea</taxon>
        <taxon>Dreissenidae</taxon>
        <taxon>Dreissena</taxon>
    </lineage>
</organism>
<reference evidence="2" key="1">
    <citation type="journal article" date="2019" name="bioRxiv">
        <title>The Genome of the Zebra Mussel, Dreissena polymorpha: A Resource for Invasive Species Research.</title>
        <authorList>
            <person name="McCartney M.A."/>
            <person name="Auch B."/>
            <person name="Kono T."/>
            <person name="Mallez S."/>
            <person name="Zhang Y."/>
            <person name="Obille A."/>
            <person name="Becker A."/>
            <person name="Abrahante J.E."/>
            <person name="Garbe J."/>
            <person name="Badalamenti J.P."/>
            <person name="Herman A."/>
            <person name="Mangelson H."/>
            <person name="Liachko I."/>
            <person name="Sullivan S."/>
            <person name="Sone E.D."/>
            <person name="Koren S."/>
            <person name="Silverstein K.A.T."/>
            <person name="Beckman K.B."/>
            <person name="Gohl D.M."/>
        </authorList>
    </citation>
    <scope>NUCLEOTIDE SEQUENCE</scope>
    <source>
        <strain evidence="2">Duluth1</strain>
        <tissue evidence="2">Whole animal</tissue>
    </source>
</reference>
<proteinExistence type="predicted"/>
<dbReference type="InterPro" id="IPR008983">
    <property type="entry name" value="Tumour_necrosis_fac-like_dom"/>
</dbReference>